<feature type="binding site" evidence="4">
    <location>
        <position position="10"/>
    </location>
    <ligand>
        <name>Mg(2+)</name>
        <dbReference type="ChEBI" id="CHEBI:18420"/>
    </ligand>
</feature>
<dbReference type="InterPro" id="IPR036412">
    <property type="entry name" value="HAD-like_sf"/>
</dbReference>
<dbReference type="InterPro" id="IPR013954">
    <property type="entry name" value="PNK3P"/>
</dbReference>
<feature type="site" description="Stabilizes the phosphoryl group" evidence="3">
    <location>
        <position position="56"/>
    </location>
</feature>
<dbReference type="EC" id="3.1.3.-" evidence="1"/>
<dbReference type="InterPro" id="IPR004446">
    <property type="entry name" value="Heptose_bisP_phosphatase"/>
</dbReference>
<dbReference type="Pfam" id="PF08645">
    <property type="entry name" value="PNK3P"/>
    <property type="match status" value="1"/>
</dbReference>
<comment type="subcellular location">
    <subcellularLocation>
        <location evidence="1">Cytoplasm</location>
    </subcellularLocation>
</comment>
<dbReference type="OrthoDB" id="9803871at2"/>
<proteinExistence type="inferred from homology"/>
<dbReference type="Gene3D" id="3.40.50.1000">
    <property type="entry name" value="HAD superfamily/HAD-like"/>
    <property type="match status" value="1"/>
</dbReference>
<keyword evidence="1" id="KW-0963">Cytoplasm</keyword>
<dbReference type="EMBL" id="FNOV01000026">
    <property type="protein sequence ID" value="SDY98037.1"/>
    <property type="molecule type" value="Genomic_DNA"/>
</dbReference>
<protein>
    <recommendedName>
        <fullName evidence="1">D,D-heptose 1,7-bisphosphate phosphatase</fullName>
        <ecNumber evidence="1">3.1.3.-</ecNumber>
    </recommendedName>
</protein>
<feature type="binding site" evidence="4">
    <location>
        <position position="12"/>
    </location>
    <ligand>
        <name>Mg(2+)</name>
        <dbReference type="ChEBI" id="CHEBI:18420"/>
    </ligand>
</feature>
<evidence type="ECO:0000256" key="2">
    <source>
        <dbReference type="PIRSR" id="PIRSR004682-1"/>
    </source>
</evidence>
<keyword evidence="6" id="KW-1185">Reference proteome</keyword>
<dbReference type="GO" id="GO:0016791">
    <property type="term" value="F:phosphatase activity"/>
    <property type="evidence" value="ECO:0007669"/>
    <property type="project" value="InterPro"/>
</dbReference>
<evidence type="ECO:0000256" key="1">
    <source>
        <dbReference type="PIRNR" id="PIRNR004682"/>
    </source>
</evidence>
<dbReference type="STRING" id="651662.SAMN04488069_1269"/>
<dbReference type="NCBIfam" id="TIGR01662">
    <property type="entry name" value="HAD-SF-IIIA"/>
    <property type="match status" value="1"/>
</dbReference>
<dbReference type="AlphaFoldDB" id="A0A1H3PAC0"/>
<keyword evidence="4" id="KW-0479">Metal-binding</keyword>
<comment type="similarity">
    <text evidence="1">Belongs to the gmhB family.</text>
</comment>
<dbReference type="InterPro" id="IPR023214">
    <property type="entry name" value="HAD_sf"/>
</dbReference>
<feature type="binding site" evidence="4">
    <location>
        <position position="136"/>
    </location>
    <ligand>
        <name>Mg(2+)</name>
        <dbReference type="ChEBI" id="CHEBI:18420"/>
    </ligand>
</feature>
<feature type="active site" description="Nucleophile" evidence="2">
    <location>
        <position position="10"/>
    </location>
</feature>
<evidence type="ECO:0000256" key="3">
    <source>
        <dbReference type="PIRSR" id="PIRSR004682-3"/>
    </source>
</evidence>
<feature type="active site" description="Proton donor" evidence="2">
    <location>
        <position position="12"/>
    </location>
</feature>
<dbReference type="GO" id="GO:0005737">
    <property type="term" value="C:cytoplasm"/>
    <property type="evidence" value="ECO:0007669"/>
    <property type="project" value="UniProtKB-SubCell"/>
</dbReference>
<evidence type="ECO:0000256" key="4">
    <source>
        <dbReference type="PIRSR" id="PIRSR004682-4"/>
    </source>
</evidence>
<keyword evidence="1" id="KW-0378">Hydrolase</keyword>
<dbReference type="PANTHER" id="PTHR42891">
    <property type="entry name" value="D-GLYCERO-BETA-D-MANNO-HEPTOSE-1,7-BISPHOSPHATE 7-PHOSPHATASE"/>
    <property type="match status" value="1"/>
</dbReference>
<dbReference type="Proteomes" id="UP000199249">
    <property type="component" value="Unassembled WGS sequence"/>
</dbReference>
<keyword evidence="4" id="KW-0460">Magnesium</keyword>
<reference evidence="6" key="1">
    <citation type="submission" date="2016-10" db="EMBL/GenBank/DDBJ databases">
        <authorList>
            <person name="Varghese N."/>
            <person name="Submissions S."/>
        </authorList>
    </citation>
    <scope>NUCLEOTIDE SEQUENCE [LARGE SCALE GENOMIC DNA]</scope>
    <source>
        <strain evidence="6">CGMCC 1.8975</strain>
    </source>
</reference>
<keyword evidence="1" id="KW-0119">Carbohydrate metabolism</keyword>
<dbReference type="PIRSF" id="PIRSF004682">
    <property type="entry name" value="GmhB"/>
    <property type="match status" value="1"/>
</dbReference>
<dbReference type="InterPro" id="IPR006549">
    <property type="entry name" value="HAD-SF_hydro_IIIA"/>
</dbReference>
<dbReference type="GO" id="GO:0046872">
    <property type="term" value="F:metal ion binding"/>
    <property type="evidence" value="ECO:0007669"/>
    <property type="project" value="UniProtKB-KW"/>
</dbReference>
<dbReference type="RefSeq" id="WP_092743889.1">
    <property type="nucleotide sequence ID" value="NZ_FNOV01000026.1"/>
</dbReference>
<sequence length="172" mass="19578">MKTSAALFLDLDHTLIRPKSGETFPKDADDWEFMPKMLNALWYDIHHTFRPIVIVTNQGGVTAGFHTIEEIEAKLAKVKAALVTHLRGNFDYKYPTEVYHYCAYNYDFMRKPMPGMAYQAAIDLNLDLSKSTMIGDMDSDEQFAKAVGMGFRHVDRYLGNVSYTAPLNVREG</sequence>
<evidence type="ECO:0000313" key="6">
    <source>
        <dbReference type="Proteomes" id="UP000199249"/>
    </source>
</evidence>
<accession>A0A1H3PAC0</accession>
<gene>
    <name evidence="5" type="ORF">SAMN04488069_1269</name>
</gene>
<organism evidence="5 6">
    <name type="scientific">Hymenobacter psychrophilus</name>
    <dbReference type="NCBI Taxonomy" id="651662"/>
    <lineage>
        <taxon>Bacteria</taxon>
        <taxon>Pseudomonadati</taxon>
        <taxon>Bacteroidota</taxon>
        <taxon>Cytophagia</taxon>
        <taxon>Cytophagales</taxon>
        <taxon>Hymenobacteraceae</taxon>
        <taxon>Hymenobacter</taxon>
    </lineage>
</organism>
<dbReference type="GO" id="GO:0005975">
    <property type="term" value="P:carbohydrate metabolic process"/>
    <property type="evidence" value="ECO:0007669"/>
    <property type="project" value="InterPro"/>
</dbReference>
<feature type="site" description="Stabilizes the phosphoryl group" evidence="3">
    <location>
        <position position="111"/>
    </location>
</feature>
<dbReference type="PANTHER" id="PTHR42891:SF1">
    <property type="entry name" value="D-GLYCERO-BETA-D-MANNO-HEPTOSE-1,7-BISPHOSPHATE 7-PHOSPHATASE"/>
    <property type="match status" value="1"/>
</dbReference>
<name>A0A1H3PAC0_9BACT</name>
<dbReference type="SUPFAM" id="SSF56784">
    <property type="entry name" value="HAD-like"/>
    <property type="match status" value="1"/>
</dbReference>
<evidence type="ECO:0000313" key="5">
    <source>
        <dbReference type="EMBL" id="SDY98037.1"/>
    </source>
</evidence>
<comment type="cofactor">
    <cofactor evidence="4">
        <name>Mg(2+)</name>
        <dbReference type="ChEBI" id="CHEBI:18420"/>
    </cofactor>
</comment>
<feature type="site" description="Contributes to substrate recognition" evidence="3">
    <location>
        <position position="110"/>
    </location>
</feature>